<evidence type="ECO:0000256" key="1">
    <source>
        <dbReference type="ARBA" id="ARBA00023015"/>
    </source>
</evidence>
<reference evidence="5" key="1">
    <citation type="submission" date="2020-02" db="EMBL/GenBank/DDBJ databases">
        <authorList>
            <person name="Meier V. D."/>
        </authorList>
    </citation>
    <scope>NUCLEOTIDE SEQUENCE</scope>
    <source>
        <strain evidence="5">AVDCRST_MAG01</strain>
    </source>
</reference>
<dbReference type="PANTHER" id="PTHR33204:SF18">
    <property type="entry name" value="TRANSCRIPTIONAL REGULATORY PROTEIN"/>
    <property type="match status" value="1"/>
</dbReference>
<proteinExistence type="predicted"/>
<sequence>MGKRSYDQHCTVARALDVVGERWTLLLVRELLTGPKRFKDLLAGLPGIGTNLLAARLRALEENGILLRGTLPPPAGTGVYELTGLGRSLEPVILGLSRWGSRLVEEEPRERDERRPAWVAMALRSLFEPEADSPPEVYEFRIDGEAFHLRVEGCKVETRQGAAEVPDVVVSGGAGAFLSLSAGRMAPEEALGSGGIRIEGERDGEAAARCLKMLGSAIPTA</sequence>
<dbReference type="InterPro" id="IPR036527">
    <property type="entry name" value="SCP2_sterol-bd_dom_sf"/>
</dbReference>
<evidence type="ECO:0000259" key="4">
    <source>
        <dbReference type="PROSITE" id="PS51118"/>
    </source>
</evidence>
<evidence type="ECO:0000256" key="3">
    <source>
        <dbReference type="ARBA" id="ARBA00023163"/>
    </source>
</evidence>
<keyword evidence="1" id="KW-0805">Transcription regulation</keyword>
<dbReference type="SUPFAM" id="SSF46785">
    <property type="entry name" value="Winged helix' DNA-binding domain"/>
    <property type="match status" value="1"/>
</dbReference>
<protein>
    <submittedName>
        <fullName evidence="5">Transcriptional regulator, HxlR family</fullName>
    </submittedName>
</protein>
<dbReference type="Gene3D" id="3.30.1050.10">
    <property type="entry name" value="SCP2 sterol-binding domain"/>
    <property type="match status" value="1"/>
</dbReference>
<evidence type="ECO:0000256" key="2">
    <source>
        <dbReference type="ARBA" id="ARBA00023125"/>
    </source>
</evidence>
<dbReference type="SUPFAM" id="SSF55718">
    <property type="entry name" value="SCP-like"/>
    <property type="match status" value="1"/>
</dbReference>
<dbReference type="InterPro" id="IPR002577">
    <property type="entry name" value="HTH_HxlR"/>
</dbReference>
<dbReference type="InterPro" id="IPR036388">
    <property type="entry name" value="WH-like_DNA-bd_sf"/>
</dbReference>
<feature type="domain" description="HTH hxlR-type" evidence="4">
    <location>
        <begin position="10"/>
        <end position="108"/>
    </location>
</feature>
<evidence type="ECO:0000313" key="5">
    <source>
        <dbReference type="EMBL" id="CAA9389902.1"/>
    </source>
</evidence>
<dbReference type="GO" id="GO:0003677">
    <property type="term" value="F:DNA binding"/>
    <property type="evidence" value="ECO:0007669"/>
    <property type="project" value="UniProtKB-KW"/>
</dbReference>
<name>A0A6J4NJF1_9ACTN</name>
<dbReference type="Gene3D" id="1.10.10.10">
    <property type="entry name" value="Winged helix-like DNA-binding domain superfamily/Winged helix DNA-binding domain"/>
    <property type="match status" value="1"/>
</dbReference>
<accession>A0A6J4NJF1</accession>
<gene>
    <name evidence="5" type="ORF">AVDCRST_MAG01-01-451</name>
</gene>
<keyword evidence="3" id="KW-0804">Transcription</keyword>
<dbReference type="AlphaFoldDB" id="A0A6J4NJF1"/>
<dbReference type="PROSITE" id="PS51118">
    <property type="entry name" value="HTH_HXLR"/>
    <property type="match status" value="1"/>
</dbReference>
<dbReference type="InterPro" id="IPR036390">
    <property type="entry name" value="WH_DNA-bd_sf"/>
</dbReference>
<dbReference type="InterPro" id="IPR003033">
    <property type="entry name" value="SCP2_sterol-bd_dom"/>
</dbReference>
<organism evidence="5">
    <name type="scientific">uncultured Rubrobacteraceae bacterium</name>
    <dbReference type="NCBI Taxonomy" id="349277"/>
    <lineage>
        <taxon>Bacteria</taxon>
        <taxon>Bacillati</taxon>
        <taxon>Actinomycetota</taxon>
        <taxon>Rubrobacteria</taxon>
        <taxon>Rubrobacterales</taxon>
        <taxon>Rubrobacteraceae</taxon>
        <taxon>environmental samples</taxon>
    </lineage>
</organism>
<dbReference type="Pfam" id="PF01638">
    <property type="entry name" value="HxlR"/>
    <property type="match status" value="1"/>
</dbReference>
<keyword evidence="2" id="KW-0238">DNA-binding</keyword>
<dbReference type="EMBL" id="CADCUW010000069">
    <property type="protein sequence ID" value="CAA9389902.1"/>
    <property type="molecule type" value="Genomic_DNA"/>
</dbReference>
<dbReference type="Pfam" id="PF02036">
    <property type="entry name" value="SCP2"/>
    <property type="match status" value="1"/>
</dbReference>
<dbReference type="PANTHER" id="PTHR33204">
    <property type="entry name" value="TRANSCRIPTIONAL REGULATOR, MARR FAMILY"/>
    <property type="match status" value="1"/>
</dbReference>